<dbReference type="Proteomes" id="UP000663860">
    <property type="component" value="Unassembled WGS sequence"/>
</dbReference>
<feature type="domain" description="F-box" evidence="1">
    <location>
        <begin position="3"/>
        <end position="51"/>
    </location>
</feature>
<evidence type="ECO:0000259" key="1">
    <source>
        <dbReference type="PROSITE" id="PS50181"/>
    </source>
</evidence>
<dbReference type="CDD" id="cd09917">
    <property type="entry name" value="F-box_SF"/>
    <property type="match status" value="1"/>
</dbReference>
<reference evidence="3" key="1">
    <citation type="submission" date="2021-02" db="EMBL/GenBank/DDBJ databases">
        <authorList>
            <person name="Nowell W R."/>
        </authorList>
    </citation>
    <scope>NUCLEOTIDE SEQUENCE</scope>
</reference>
<gene>
    <name evidence="2" type="ORF">IZO911_LOCUS12502</name>
    <name evidence="3" type="ORF">KXQ929_LOCUS12095</name>
</gene>
<comment type="caution">
    <text evidence="3">The sequence shown here is derived from an EMBL/GenBank/DDBJ whole genome shotgun (WGS) entry which is preliminary data.</text>
</comment>
<organism evidence="3 4">
    <name type="scientific">Adineta steineri</name>
    <dbReference type="NCBI Taxonomy" id="433720"/>
    <lineage>
        <taxon>Eukaryota</taxon>
        <taxon>Metazoa</taxon>
        <taxon>Spiralia</taxon>
        <taxon>Gnathifera</taxon>
        <taxon>Rotifera</taxon>
        <taxon>Eurotatoria</taxon>
        <taxon>Bdelloidea</taxon>
        <taxon>Adinetida</taxon>
        <taxon>Adinetidae</taxon>
        <taxon>Adineta</taxon>
    </lineage>
</organism>
<dbReference type="PROSITE" id="PS50181">
    <property type="entry name" value="FBOX"/>
    <property type="match status" value="1"/>
</dbReference>
<dbReference type="Pfam" id="PF00646">
    <property type="entry name" value="F-box"/>
    <property type="match status" value="1"/>
</dbReference>
<evidence type="ECO:0000313" key="4">
    <source>
        <dbReference type="Proteomes" id="UP000663868"/>
    </source>
</evidence>
<dbReference type="InterPro" id="IPR001810">
    <property type="entry name" value="F-box_dom"/>
</dbReference>
<proteinExistence type="predicted"/>
<dbReference type="EMBL" id="CAJNOE010000097">
    <property type="protein sequence ID" value="CAF0905786.1"/>
    <property type="molecule type" value="Genomic_DNA"/>
</dbReference>
<dbReference type="AlphaFoldDB" id="A0A818VVQ1"/>
<dbReference type="SUPFAM" id="SSF81383">
    <property type="entry name" value="F-box domain"/>
    <property type="match status" value="1"/>
</dbReference>
<dbReference type="Gene3D" id="1.20.1280.50">
    <property type="match status" value="1"/>
</dbReference>
<evidence type="ECO:0000313" key="2">
    <source>
        <dbReference type="EMBL" id="CAF0905786.1"/>
    </source>
</evidence>
<sequence>MESSFLLTLPVEIVHRILDCLSIQDIIFSFRYVCKKFYSITNIYNRLKVELSNHSSDTRIHRLYRLISPENVGTLILRNSYYNNELNYIDYFFSFNDIHRFTGLRFVRLDSLTEKDFRTVIHHLTTLSTFKSLSIFDRRILKNDTIMLLSNVIALQSIRELDFDISTRDSQ</sequence>
<protein>
    <recommendedName>
        <fullName evidence="1">F-box domain-containing protein</fullName>
    </recommendedName>
</protein>
<evidence type="ECO:0000313" key="3">
    <source>
        <dbReference type="EMBL" id="CAF3716305.1"/>
    </source>
</evidence>
<accession>A0A818VVQ1</accession>
<name>A0A818VVQ1_9BILA</name>
<dbReference type="InterPro" id="IPR036047">
    <property type="entry name" value="F-box-like_dom_sf"/>
</dbReference>
<dbReference type="Proteomes" id="UP000663868">
    <property type="component" value="Unassembled WGS sequence"/>
</dbReference>
<dbReference type="EMBL" id="CAJOBB010000614">
    <property type="protein sequence ID" value="CAF3716305.1"/>
    <property type="molecule type" value="Genomic_DNA"/>
</dbReference>